<dbReference type="Pfam" id="PF01490">
    <property type="entry name" value="Aa_trans"/>
    <property type="match status" value="1"/>
</dbReference>
<feature type="compositionally biased region" description="Basic and acidic residues" evidence="8">
    <location>
        <begin position="762"/>
        <end position="814"/>
    </location>
</feature>
<evidence type="ECO:0000256" key="5">
    <source>
        <dbReference type="ARBA" id="ARBA00022970"/>
    </source>
</evidence>
<feature type="compositionally biased region" description="Gly residues" evidence="8">
    <location>
        <begin position="958"/>
        <end position="968"/>
    </location>
</feature>
<keyword evidence="4 9" id="KW-0812">Transmembrane</keyword>
<evidence type="ECO:0000256" key="4">
    <source>
        <dbReference type="ARBA" id="ARBA00022692"/>
    </source>
</evidence>
<organism evidence="11 12">
    <name type="scientific">Lonchura striata</name>
    <name type="common">white-rumped munia</name>
    <dbReference type="NCBI Taxonomy" id="40157"/>
    <lineage>
        <taxon>Eukaryota</taxon>
        <taxon>Metazoa</taxon>
        <taxon>Chordata</taxon>
        <taxon>Craniata</taxon>
        <taxon>Vertebrata</taxon>
        <taxon>Euteleostomi</taxon>
        <taxon>Archelosauria</taxon>
        <taxon>Archosauria</taxon>
        <taxon>Dinosauria</taxon>
        <taxon>Saurischia</taxon>
        <taxon>Theropoda</taxon>
        <taxon>Coelurosauria</taxon>
        <taxon>Aves</taxon>
        <taxon>Neognathae</taxon>
        <taxon>Neoaves</taxon>
        <taxon>Telluraves</taxon>
        <taxon>Australaves</taxon>
        <taxon>Passeriformes</taxon>
        <taxon>Passeroidea</taxon>
        <taxon>Estrildidae</taxon>
        <taxon>Estrildinae</taxon>
        <taxon>Lonchura</taxon>
    </lineage>
</organism>
<keyword evidence="7 9" id="KW-0472">Membrane</keyword>
<evidence type="ECO:0000256" key="2">
    <source>
        <dbReference type="ARBA" id="ARBA00008066"/>
    </source>
</evidence>
<feature type="compositionally biased region" description="Basic and acidic residues" evidence="8">
    <location>
        <begin position="480"/>
        <end position="509"/>
    </location>
</feature>
<comment type="similarity">
    <text evidence="2">Belongs to the amino acid/polyamine transporter 2 family.</text>
</comment>
<feature type="compositionally biased region" description="Low complexity" evidence="8">
    <location>
        <begin position="980"/>
        <end position="992"/>
    </location>
</feature>
<dbReference type="GO" id="GO:0015179">
    <property type="term" value="F:L-amino acid transmembrane transporter activity"/>
    <property type="evidence" value="ECO:0007669"/>
    <property type="project" value="TreeGrafter"/>
</dbReference>
<evidence type="ECO:0000256" key="9">
    <source>
        <dbReference type="SAM" id="Phobius"/>
    </source>
</evidence>
<feature type="transmembrane region" description="Helical" evidence="9">
    <location>
        <begin position="333"/>
        <end position="354"/>
    </location>
</feature>
<evidence type="ECO:0000259" key="10">
    <source>
        <dbReference type="Pfam" id="PF01490"/>
    </source>
</evidence>
<evidence type="ECO:0000256" key="6">
    <source>
        <dbReference type="ARBA" id="ARBA00022989"/>
    </source>
</evidence>
<feature type="compositionally biased region" description="Basic and acidic residues" evidence="8">
    <location>
        <begin position="397"/>
        <end position="414"/>
    </location>
</feature>
<evidence type="ECO:0000313" key="11">
    <source>
        <dbReference type="EMBL" id="OWK54438.1"/>
    </source>
</evidence>
<proteinExistence type="inferred from homology"/>
<evidence type="ECO:0000256" key="7">
    <source>
        <dbReference type="ARBA" id="ARBA00023136"/>
    </source>
</evidence>
<dbReference type="PANTHER" id="PTHR22950:SF646">
    <property type="entry name" value="SODIUM-COUPLED NEUTRAL AMINO ACID TRANSPORTER 10-RELATED"/>
    <property type="match status" value="1"/>
</dbReference>
<feature type="compositionally biased region" description="Basic and acidic residues" evidence="8">
    <location>
        <begin position="599"/>
        <end position="631"/>
    </location>
</feature>
<feature type="domain" description="Amino acid transporter transmembrane" evidence="10">
    <location>
        <begin position="19"/>
        <end position="378"/>
    </location>
</feature>
<feature type="transmembrane region" description="Helical" evidence="9">
    <location>
        <begin position="309"/>
        <end position="327"/>
    </location>
</feature>
<feature type="compositionally biased region" description="Basic and acidic residues" evidence="8">
    <location>
        <begin position="697"/>
        <end position="714"/>
    </location>
</feature>
<feature type="compositionally biased region" description="Basic and acidic residues" evidence="8">
    <location>
        <begin position="452"/>
        <end position="471"/>
    </location>
</feature>
<feature type="compositionally biased region" description="Basic and acidic residues" evidence="8">
    <location>
        <begin position="837"/>
        <end position="847"/>
    </location>
</feature>
<keyword evidence="5" id="KW-0029">Amino-acid transport</keyword>
<name>A0A218ULF6_9PASE</name>
<dbReference type="AlphaFoldDB" id="A0A218ULF6"/>
<dbReference type="STRING" id="299123.ENSLSDP00000004749"/>
<feature type="compositionally biased region" description="Basic and acidic residues" evidence="8">
    <location>
        <begin position="996"/>
        <end position="1009"/>
    </location>
</feature>
<dbReference type="GO" id="GO:0016020">
    <property type="term" value="C:membrane"/>
    <property type="evidence" value="ECO:0007669"/>
    <property type="project" value="UniProtKB-SubCell"/>
</dbReference>
<keyword evidence="3" id="KW-0813">Transport</keyword>
<evidence type="ECO:0000256" key="1">
    <source>
        <dbReference type="ARBA" id="ARBA00004141"/>
    </source>
</evidence>
<feature type="compositionally biased region" description="Basic and acidic residues" evidence="8">
    <location>
        <begin position="946"/>
        <end position="957"/>
    </location>
</feature>
<keyword evidence="6 9" id="KW-1133">Transmembrane helix</keyword>
<feature type="region of interest" description="Disordered" evidence="8">
    <location>
        <begin position="591"/>
        <end position="660"/>
    </location>
</feature>
<comment type="caution">
    <text evidence="11">The sequence shown here is derived from an EMBL/GenBank/DDBJ whole genome shotgun (WGS) entry which is preliminary data.</text>
</comment>
<feature type="compositionally biased region" description="Basic and acidic residues" evidence="8">
    <location>
        <begin position="517"/>
        <end position="541"/>
    </location>
</feature>
<accession>A0A218ULF6</accession>
<feature type="compositionally biased region" description="Basic and acidic residues" evidence="8">
    <location>
        <begin position="428"/>
        <end position="437"/>
    </location>
</feature>
<comment type="subcellular location">
    <subcellularLocation>
        <location evidence="1">Membrane</location>
        <topology evidence="1">Multi-pass membrane protein</topology>
    </subcellularLocation>
</comment>
<feature type="non-terminal residue" evidence="11">
    <location>
        <position position="1096"/>
    </location>
</feature>
<dbReference type="InterPro" id="IPR013057">
    <property type="entry name" value="AA_transpt_TM"/>
</dbReference>
<dbReference type="Proteomes" id="UP000197619">
    <property type="component" value="Unassembled WGS sequence"/>
</dbReference>
<reference evidence="11 12" key="1">
    <citation type="submission" date="2017-05" db="EMBL/GenBank/DDBJ databases">
        <title>Genome of assembly of the Bengalese finch, Lonchura striata domestica.</title>
        <authorList>
            <person name="Colquitt B.M."/>
            <person name="Brainard M.S."/>
        </authorList>
    </citation>
    <scope>NUCLEOTIDE SEQUENCE [LARGE SCALE GENOMIC DNA]</scope>
    <source>
        <strain evidence="11">White83orange57</strain>
    </source>
</reference>
<feature type="region of interest" description="Disordered" evidence="8">
    <location>
        <begin position="697"/>
        <end position="1040"/>
    </location>
</feature>
<gene>
    <name evidence="11" type="primary">SLC38A10</name>
    <name evidence="11" type="ORF">RLOC_00001676</name>
</gene>
<feature type="transmembrane region" description="Helical" evidence="9">
    <location>
        <begin position="213"/>
        <end position="240"/>
    </location>
</feature>
<feature type="compositionally biased region" description="Basic and acidic residues" evidence="8">
    <location>
        <begin position="914"/>
        <end position="926"/>
    </location>
</feature>
<feature type="transmembrane region" description="Helical" evidence="9">
    <location>
        <begin position="112"/>
        <end position="130"/>
    </location>
</feature>
<protein>
    <submittedName>
        <fullName evidence="11">Sodium-coupled neutral amino acid transporter 10</fullName>
    </submittedName>
</protein>
<keyword evidence="12" id="KW-1185">Reference proteome</keyword>
<evidence type="ECO:0000256" key="8">
    <source>
        <dbReference type="SAM" id="MobiDB-lite"/>
    </source>
</evidence>
<evidence type="ECO:0000313" key="12">
    <source>
        <dbReference type="Proteomes" id="UP000197619"/>
    </source>
</evidence>
<feature type="transmembrane region" description="Helical" evidence="9">
    <location>
        <begin position="142"/>
        <end position="161"/>
    </location>
</feature>
<feature type="region of interest" description="Disordered" evidence="8">
    <location>
        <begin position="396"/>
        <end position="578"/>
    </location>
</feature>
<evidence type="ECO:0000256" key="3">
    <source>
        <dbReference type="ARBA" id="ARBA00022448"/>
    </source>
</evidence>
<feature type="transmembrane region" description="Helical" evidence="9">
    <location>
        <begin position="15"/>
        <end position="37"/>
    </location>
</feature>
<dbReference type="EMBL" id="MUZQ01000239">
    <property type="protein sequence ID" value="OWK54438.1"/>
    <property type="molecule type" value="Genomic_DNA"/>
</dbReference>
<feature type="compositionally biased region" description="Acidic residues" evidence="8">
    <location>
        <begin position="1027"/>
        <end position="1040"/>
    </location>
</feature>
<feature type="transmembrane region" description="Helical" evidence="9">
    <location>
        <begin position="71"/>
        <end position="92"/>
    </location>
</feature>
<sequence>MAAAAGSNWGLIMNVVNSIVGCGILLGAVLLIFCSWMTHQSCMFLVKSANLSKRRTYPGLAFHAYGKAGKMLVETSMIGLMLGTCIAFYVVIGDLGSNFFAQMLGFQVSGPFRIVLLFAVSLCIVLPLSLQRNMMASIQSFSAMALIFYSVFMFVVVVSSFNHGLFSGQWLQRVSYMRWEGIFRCIPIFGMSFACQSQVLPTYDSLDEPSVKIMSSIFASSLNVVTTFYIMVGFFGYVSYTEAIAGNVLMNFPSNVVTEMIRVGFMMSVAVGFPMMILPCRQALNTLLFEQQQKDGTFAAGGYMPPLRFKALTLAVVFGTMVGGIMIPNVETVLGLTGATMGSLICFICPALIYKKIHKNALCSQIILWIGLGMLVISTYTTLSATEDTPVRTEAVGLEHLDREENRIDQDSVKLPEQNPVVEEPEDDRDKPKVPEKEEMEQPQIKVPVQVPKREEERGKVEEQVQLDRPDQGIALPVGEAHRHEPPVPHDEVVVDMGREREESSEKKAAPGGANDRLLEEPARLKPQKEALDPKQGKEVVVENQQRGGTDGPVPNLEKVPEAAVQQGGRPPYKDLEPGEAKLEAKAQMAVLDGDPAEAAERDKSQLQLPRKAEEAAKLEEKEADPGEKQELPLPGRAELLENQNAEEKQEKAGEAGPAKLLDHNMLLQVIKEQQVQHKQLLDQQAKLLAVIEEQHKEIHQQRQEEGAEEKPKPAEAQPEPAVPLSRSREDEGLGAKGDTAGKALSKEQLAQHPGQQPPDATKQHRDIVGKLEEAGQRRDIPVAAPKEWKVPLQEDDRAVKNPVENRDPLHGDAQRVPAARNHLEKKALAEDLGGEQEAKAGRDVHQKKNFLKAGEAATAPIQREQPGAAKVQGVAGKSLERDSATALKAKTLSQVEPKDLAVVPDSSSNRNVAVREQHPREREWQRGAQAEGAGGQQRDPPGLGHRKEEDPREELGGRQGRGGGGPSNGADRKAGPQDAPAGKAENGAAAPREPQQPDRDVKPNRDLKLQGGLDLRRRRRDLLPPDQEEDGEEDLEEEAAVAGAGGVLIGLNPLPDVKVNDLRSVLETRLSRVAEGAQHLVRSRHIQQVTQDRSP</sequence>
<feature type="transmembrane region" description="Helical" evidence="9">
    <location>
        <begin position="366"/>
        <end position="383"/>
    </location>
</feature>
<dbReference type="PANTHER" id="PTHR22950">
    <property type="entry name" value="AMINO ACID TRANSPORTER"/>
    <property type="match status" value="1"/>
</dbReference>